<feature type="compositionally biased region" description="Polar residues" evidence="1">
    <location>
        <begin position="60"/>
        <end position="80"/>
    </location>
</feature>
<feature type="region of interest" description="Disordered" evidence="1">
    <location>
        <begin position="35"/>
        <end position="90"/>
    </location>
</feature>
<dbReference type="EMBL" id="KQ460500">
    <property type="protein sequence ID" value="KPJ14259.1"/>
    <property type="molecule type" value="Genomic_DNA"/>
</dbReference>
<reference evidence="2 3" key="1">
    <citation type="journal article" date="2015" name="Nat. Commun.">
        <title>Outbred genome sequencing and CRISPR/Cas9 gene editing in butterflies.</title>
        <authorList>
            <person name="Li X."/>
            <person name="Fan D."/>
            <person name="Zhang W."/>
            <person name="Liu G."/>
            <person name="Zhang L."/>
            <person name="Zhao L."/>
            <person name="Fang X."/>
            <person name="Chen L."/>
            <person name="Dong Y."/>
            <person name="Chen Y."/>
            <person name="Ding Y."/>
            <person name="Zhao R."/>
            <person name="Feng M."/>
            <person name="Zhu Y."/>
            <person name="Feng Y."/>
            <person name="Jiang X."/>
            <person name="Zhu D."/>
            <person name="Xiang H."/>
            <person name="Feng X."/>
            <person name="Li S."/>
            <person name="Wang J."/>
            <person name="Zhang G."/>
            <person name="Kronforst M.R."/>
            <person name="Wang W."/>
        </authorList>
    </citation>
    <scope>NUCLEOTIDE SEQUENCE [LARGE SCALE GENOMIC DNA]</scope>
    <source>
        <strain evidence="2">Ya'a_city_454_Pm</strain>
        <tissue evidence="2">Whole body</tissue>
    </source>
</reference>
<evidence type="ECO:0000313" key="3">
    <source>
        <dbReference type="Proteomes" id="UP000053240"/>
    </source>
</evidence>
<dbReference type="InParanoid" id="A0A194R9S5"/>
<evidence type="ECO:0000256" key="1">
    <source>
        <dbReference type="SAM" id="MobiDB-lite"/>
    </source>
</evidence>
<name>A0A194R9S5_PAPMA</name>
<evidence type="ECO:0000313" key="2">
    <source>
        <dbReference type="EMBL" id="KPJ14259.1"/>
    </source>
</evidence>
<accession>A0A194R9S5</accession>
<gene>
    <name evidence="2" type="ORF">RR48_07009</name>
</gene>
<sequence>MGCVVEALATSEPDVIASTKANSLKHARAPAVVSVSGAPAPPAHPAQPVAPPRRKRRGECTTSHPLHLSTSPPLHFTPSTLHLPPNPVHN</sequence>
<feature type="compositionally biased region" description="Pro residues" evidence="1">
    <location>
        <begin position="39"/>
        <end position="51"/>
    </location>
</feature>
<protein>
    <submittedName>
        <fullName evidence="2">Uncharacterized protein</fullName>
    </submittedName>
</protein>
<dbReference type="AlphaFoldDB" id="A0A194R9S5"/>
<dbReference type="Proteomes" id="UP000053240">
    <property type="component" value="Unassembled WGS sequence"/>
</dbReference>
<keyword evidence="3" id="KW-1185">Reference proteome</keyword>
<organism evidence="2 3">
    <name type="scientific">Papilio machaon</name>
    <name type="common">Old World swallowtail butterfly</name>
    <dbReference type="NCBI Taxonomy" id="76193"/>
    <lineage>
        <taxon>Eukaryota</taxon>
        <taxon>Metazoa</taxon>
        <taxon>Ecdysozoa</taxon>
        <taxon>Arthropoda</taxon>
        <taxon>Hexapoda</taxon>
        <taxon>Insecta</taxon>
        <taxon>Pterygota</taxon>
        <taxon>Neoptera</taxon>
        <taxon>Endopterygota</taxon>
        <taxon>Lepidoptera</taxon>
        <taxon>Glossata</taxon>
        <taxon>Ditrysia</taxon>
        <taxon>Papilionoidea</taxon>
        <taxon>Papilionidae</taxon>
        <taxon>Papilioninae</taxon>
        <taxon>Papilio</taxon>
    </lineage>
</organism>
<proteinExistence type="predicted"/>